<evidence type="ECO:0000256" key="3">
    <source>
        <dbReference type="ARBA" id="ARBA00022448"/>
    </source>
</evidence>
<keyword evidence="4" id="KW-1003">Cell membrane</keyword>
<dbReference type="PANTHER" id="PTHR21716:SF53">
    <property type="entry name" value="PERMEASE PERM-RELATED"/>
    <property type="match status" value="1"/>
</dbReference>
<evidence type="ECO:0000256" key="6">
    <source>
        <dbReference type="ARBA" id="ARBA00022989"/>
    </source>
</evidence>
<dbReference type="EMBL" id="JAAIYP010000044">
    <property type="protein sequence ID" value="NFV81940.1"/>
    <property type="molecule type" value="Genomic_DNA"/>
</dbReference>
<reference evidence="9 10" key="1">
    <citation type="submission" date="2020-02" db="EMBL/GenBank/DDBJ databases">
        <authorList>
            <person name="Dziuba M."/>
            <person name="Kuznetsov B."/>
            <person name="Mardanov A."/>
            <person name="Ravin N."/>
            <person name="Grouzdev D."/>
        </authorList>
    </citation>
    <scope>NUCLEOTIDE SEQUENCE [LARGE SCALE GENOMIC DNA]</scope>
    <source>
        <strain evidence="9 10">SpK</strain>
    </source>
</reference>
<evidence type="ECO:0000313" key="9">
    <source>
        <dbReference type="EMBL" id="NFV81940.1"/>
    </source>
</evidence>
<keyword evidence="10" id="KW-1185">Reference proteome</keyword>
<comment type="subcellular location">
    <subcellularLocation>
        <location evidence="1">Cell membrane</location>
        <topology evidence="1">Multi-pass membrane protein</topology>
    </subcellularLocation>
</comment>
<feature type="transmembrane region" description="Helical" evidence="8">
    <location>
        <begin position="61"/>
        <end position="81"/>
    </location>
</feature>
<accession>A0A7C9QVY7</accession>
<dbReference type="GO" id="GO:0005886">
    <property type="term" value="C:plasma membrane"/>
    <property type="evidence" value="ECO:0007669"/>
    <property type="project" value="UniProtKB-SubCell"/>
</dbReference>
<dbReference type="Pfam" id="PF01594">
    <property type="entry name" value="AI-2E_transport"/>
    <property type="match status" value="1"/>
</dbReference>
<feature type="transmembrane region" description="Helical" evidence="8">
    <location>
        <begin position="304"/>
        <end position="335"/>
    </location>
</feature>
<evidence type="ECO:0000313" key="10">
    <source>
        <dbReference type="Proteomes" id="UP000480684"/>
    </source>
</evidence>
<sequence length="354" mass="38062">MTSGQRLRFWLIGLALALALLYVLRGMLLPFVAGMAVAYFLDPLADRLERAGLSRLAATSVITASFFMVVVVALVILVPVIEDQVLAFAHKVPGYVDTLNERLQPLLVEAKKRLSPRDIEKLRSSVGEYAGTFASWGLGALRSVLSGSLAVFNVLSLVFITPVVTFYLLRDWDKMVSRVDSWLPRDHADTIRTQMKEINRTLSGFIRGQATVCLCLGLIYGIGLSVVGLDLGLVIGLGAGVLSFIPYLGSIAGFVTGMGLALAQGADWHLPVFVAVVFAIGQVAEGNFLTPKLVGDKVGLHPVWIMFALLAFAALFGFVGLLLAVPLAAVIGVLVRFALGRYLSSPLYHGHGPQ</sequence>
<evidence type="ECO:0000256" key="2">
    <source>
        <dbReference type="ARBA" id="ARBA00009773"/>
    </source>
</evidence>
<evidence type="ECO:0000256" key="4">
    <source>
        <dbReference type="ARBA" id="ARBA00022475"/>
    </source>
</evidence>
<feature type="transmembrane region" description="Helical" evidence="8">
    <location>
        <begin position="151"/>
        <end position="169"/>
    </location>
</feature>
<feature type="transmembrane region" description="Helical" evidence="8">
    <location>
        <begin position="233"/>
        <end position="256"/>
    </location>
</feature>
<comment type="caution">
    <text evidence="9">The sequence shown here is derived from an EMBL/GenBank/DDBJ whole genome shotgun (WGS) entry which is preliminary data.</text>
</comment>
<evidence type="ECO:0000256" key="8">
    <source>
        <dbReference type="SAM" id="Phobius"/>
    </source>
</evidence>
<feature type="transmembrane region" description="Helical" evidence="8">
    <location>
        <begin position="12"/>
        <end position="41"/>
    </location>
</feature>
<dbReference type="PANTHER" id="PTHR21716">
    <property type="entry name" value="TRANSMEMBRANE PROTEIN"/>
    <property type="match status" value="1"/>
</dbReference>
<proteinExistence type="inferred from homology"/>
<keyword evidence="6 8" id="KW-1133">Transmembrane helix</keyword>
<evidence type="ECO:0000256" key="7">
    <source>
        <dbReference type="ARBA" id="ARBA00023136"/>
    </source>
</evidence>
<feature type="transmembrane region" description="Helical" evidence="8">
    <location>
        <begin position="205"/>
        <end position="227"/>
    </location>
</feature>
<name>A0A7C9QVY7_9PROT</name>
<organism evidence="9 10">
    <name type="scientific">Magnetospirillum aberrantis SpK</name>
    <dbReference type="NCBI Taxonomy" id="908842"/>
    <lineage>
        <taxon>Bacteria</taxon>
        <taxon>Pseudomonadati</taxon>
        <taxon>Pseudomonadota</taxon>
        <taxon>Alphaproteobacteria</taxon>
        <taxon>Rhodospirillales</taxon>
        <taxon>Rhodospirillaceae</taxon>
        <taxon>Magnetospirillum</taxon>
    </lineage>
</organism>
<protein>
    <submittedName>
        <fullName evidence="9">AI-2E family transporter</fullName>
    </submittedName>
</protein>
<dbReference type="InterPro" id="IPR002549">
    <property type="entry name" value="AI-2E-like"/>
</dbReference>
<dbReference type="RefSeq" id="WP_163682456.1">
    <property type="nucleotide sequence ID" value="NZ_JAAIYP010000044.1"/>
</dbReference>
<gene>
    <name evidence="9" type="ORF">G4223_17665</name>
</gene>
<dbReference type="GO" id="GO:0055085">
    <property type="term" value="P:transmembrane transport"/>
    <property type="evidence" value="ECO:0007669"/>
    <property type="project" value="TreeGrafter"/>
</dbReference>
<dbReference type="AlphaFoldDB" id="A0A7C9QVY7"/>
<feature type="transmembrane region" description="Helical" evidence="8">
    <location>
        <begin position="268"/>
        <end position="284"/>
    </location>
</feature>
<keyword evidence="5 8" id="KW-0812">Transmembrane</keyword>
<dbReference type="Proteomes" id="UP000480684">
    <property type="component" value="Unassembled WGS sequence"/>
</dbReference>
<keyword evidence="3" id="KW-0813">Transport</keyword>
<keyword evidence="7 8" id="KW-0472">Membrane</keyword>
<evidence type="ECO:0000256" key="5">
    <source>
        <dbReference type="ARBA" id="ARBA00022692"/>
    </source>
</evidence>
<evidence type="ECO:0000256" key="1">
    <source>
        <dbReference type="ARBA" id="ARBA00004651"/>
    </source>
</evidence>
<comment type="similarity">
    <text evidence="2">Belongs to the autoinducer-2 exporter (AI-2E) (TC 2.A.86) family.</text>
</comment>